<evidence type="ECO:0000313" key="1">
    <source>
        <dbReference type="EMBL" id="TRZ10814.1"/>
    </source>
</evidence>
<reference evidence="1" key="1">
    <citation type="submission" date="2019-04" db="EMBL/GenBank/DDBJ databases">
        <title>Genome assembly of Zosterops borbonicus 15179.</title>
        <authorList>
            <person name="Leroy T."/>
            <person name="Anselmetti Y."/>
            <person name="Tilak M.-K."/>
            <person name="Nabholz B."/>
        </authorList>
    </citation>
    <scope>NUCLEOTIDE SEQUENCE</scope>
    <source>
        <strain evidence="1">HGM_15179</strain>
        <tissue evidence="1">Muscle</tissue>
    </source>
</reference>
<dbReference type="AlphaFoldDB" id="A0A8K1G2V9"/>
<proteinExistence type="predicted"/>
<comment type="caution">
    <text evidence="1">The sequence shown here is derived from an EMBL/GenBank/DDBJ whole genome shotgun (WGS) entry which is preliminary data.</text>
</comment>
<dbReference type="SUPFAM" id="SSF56672">
    <property type="entry name" value="DNA/RNA polymerases"/>
    <property type="match status" value="1"/>
</dbReference>
<organism evidence="1 2">
    <name type="scientific">Zosterops borbonicus</name>
    <dbReference type="NCBI Taxonomy" id="364589"/>
    <lineage>
        <taxon>Eukaryota</taxon>
        <taxon>Metazoa</taxon>
        <taxon>Chordata</taxon>
        <taxon>Craniata</taxon>
        <taxon>Vertebrata</taxon>
        <taxon>Euteleostomi</taxon>
        <taxon>Archelosauria</taxon>
        <taxon>Archosauria</taxon>
        <taxon>Dinosauria</taxon>
        <taxon>Saurischia</taxon>
        <taxon>Theropoda</taxon>
        <taxon>Coelurosauria</taxon>
        <taxon>Aves</taxon>
        <taxon>Neognathae</taxon>
        <taxon>Neoaves</taxon>
        <taxon>Telluraves</taxon>
        <taxon>Australaves</taxon>
        <taxon>Passeriformes</taxon>
        <taxon>Sylvioidea</taxon>
        <taxon>Zosteropidae</taxon>
        <taxon>Zosterops</taxon>
    </lineage>
</organism>
<keyword evidence="2" id="KW-1185">Reference proteome</keyword>
<sequence length="203" mass="22955">MYPDAIELCRGKIHLYSWGDGESQRLTILEAEVSLQLNWSQVGNTPGPEALCILGIDYLRRGYFKDPKWRCWAFGIDALETEKIRELVLGASGDPSAEGQRTAGTDRYQTGHCQKYCPSRDCVTSIHEMICELENPEVVSKIHSAFSSPIWPVYESKGEWRLIVEYHGLNEVTPSASAAVPDVLKLQCQLESMEAKWCLHRHN</sequence>
<name>A0A8K1G2V9_9PASS</name>
<dbReference type="Gene3D" id="3.10.10.10">
    <property type="entry name" value="HIV Type 1 Reverse Transcriptase, subunit A, domain 1"/>
    <property type="match status" value="1"/>
</dbReference>
<dbReference type="OrthoDB" id="9045514at2759"/>
<dbReference type="InterPro" id="IPR043502">
    <property type="entry name" value="DNA/RNA_pol_sf"/>
</dbReference>
<dbReference type="Proteomes" id="UP000796761">
    <property type="component" value="Unassembled WGS sequence"/>
</dbReference>
<evidence type="ECO:0000313" key="2">
    <source>
        <dbReference type="Proteomes" id="UP000796761"/>
    </source>
</evidence>
<gene>
    <name evidence="1" type="ORF">HGM15179_016283</name>
</gene>
<dbReference type="EMBL" id="SWJQ01000802">
    <property type="protein sequence ID" value="TRZ10814.1"/>
    <property type="molecule type" value="Genomic_DNA"/>
</dbReference>
<protein>
    <submittedName>
        <fullName evidence="1">Uncharacterized protein</fullName>
    </submittedName>
</protein>
<accession>A0A8K1G2V9</accession>